<evidence type="ECO:0000259" key="6">
    <source>
        <dbReference type="SMART" id="SM00478"/>
    </source>
</evidence>
<dbReference type="Pfam" id="PF00730">
    <property type="entry name" value="HhH-GPD"/>
    <property type="match status" value="1"/>
</dbReference>
<dbReference type="Gene3D" id="1.10.1670.40">
    <property type="match status" value="1"/>
</dbReference>
<gene>
    <name evidence="7" type="ORF">GZH52_07215</name>
</gene>
<keyword evidence="5" id="KW-0234">DNA repair</keyword>
<evidence type="ECO:0000256" key="4">
    <source>
        <dbReference type="ARBA" id="ARBA00022763"/>
    </source>
</evidence>
<dbReference type="GO" id="GO:0032993">
    <property type="term" value="C:protein-DNA complex"/>
    <property type="evidence" value="ECO:0007669"/>
    <property type="project" value="TreeGrafter"/>
</dbReference>
<dbReference type="InterPro" id="IPR011257">
    <property type="entry name" value="DNA_glycosylase"/>
</dbReference>
<evidence type="ECO:0000313" key="7">
    <source>
        <dbReference type="EMBL" id="NDV12587.1"/>
    </source>
</evidence>
<dbReference type="EMBL" id="JAAGAA010000005">
    <property type="protein sequence ID" value="NDV12587.1"/>
    <property type="molecule type" value="Genomic_DNA"/>
</dbReference>
<accession>A0A6B2KRM6</accession>
<dbReference type="PANTHER" id="PTHR43003:SF5">
    <property type="entry name" value="DNA-3-METHYLADENINE GLYCOSYLASE"/>
    <property type="match status" value="1"/>
</dbReference>
<dbReference type="GO" id="GO:0006285">
    <property type="term" value="P:base-excision repair, AP site formation"/>
    <property type="evidence" value="ECO:0007669"/>
    <property type="project" value="TreeGrafter"/>
</dbReference>
<dbReference type="GO" id="GO:0006307">
    <property type="term" value="P:DNA alkylation repair"/>
    <property type="evidence" value="ECO:0007669"/>
    <property type="project" value="TreeGrafter"/>
</dbReference>
<dbReference type="Proteomes" id="UP000482578">
    <property type="component" value="Unassembled WGS sequence"/>
</dbReference>
<comment type="caution">
    <text evidence="7">The sequence shown here is derived from an EMBL/GenBank/DDBJ whole genome shotgun (WGS) entry which is preliminary data.</text>
</comment>
<dbReference type="GO" id="GO:0008725">
    <property type="term" value="F:DNA-3-methyladenine glycosylase activity"/>
    <property type="evidence" value="ECO:0007669"/>
    <property type="project" value="TreeGrafter"/>
</dbReference>
<dbReference type="GO" id="GO:0043916">
    <property type="term" value="F:DNA-7-methylguanine glycosylase activity"/>
    <property type="evidence" value="ECO:0007669"/>
    <property type="project" value="TreeGrafter"/>
</dbReference>
<evidence type="ECO:0000256" key="3">
    <source>
        <dbReference type="ARBA" id="ARBA00012000"/>
    </source>
</evidence>
<dbReference type="FunFam" id="1.10.340.30:FF:000004">
    <property type="entry name" value="DNA-3-methyladenine glycosylase II"/>
    <property type="match status" value="1"/>
</dbReference>
<name>A0A6B2KRM6_9NEIS</name>
<dbReference type="AlphaFoldDB" id="A0A6B2KRM6"/>
<organism evidence="7 8">
    <name type="scientific">Crenobacter caeni</name>
    <dbReference type="NCBI Taxonomy" id="2705474"/>
    <lineage>
        <taxon>Bacteria</taxon>
        <taxon>Pseudomonadati</taxon>
        <taxon>Pseudomonadota</taxon>
        <taxon>Betaproteobacteria</taxon>
        <taxon>Neisseriales</taxon>
        <taxon>Neisseriaceae</taxon>
        <taxon>Crenobacter</taxon>
    </lineage>
</organism>
<protein>
    <recommendedName>
        <fullName evidence="3">DNA-3-methyladenine glycosylase II</fullName>
        <ecNumber evidence="3">3.2.2.21</ecNumber>
    </recommendedName>
</protein>
<feature type="domain" description="HhH-GPD" evidence="6">
    <location>
        <begin position="28"/>
        <end position="179"/>
    </location>
</feature>
<evidence type="ECO:0000256" key="1">
    <source>
        <dbReference type="ARBA" id="ARBA00000086"/>
    </source>
</evidence>
<keyword evidence="4" id="KW-0227">DNA damage</keyword>
<proteinExistence type="inferred from homology"/>
<dbReference type="SUPFAM" id="SSF48150">
    <property type="entry name" value="DNA-glycosylase"/>
    <property type="match status" value="1"/>
</dbReference>
<dbReference type="SMART" id="SM00478">
    <property type="entry name" value="ENDO3c"/>
    <property type="match status" value="1"/>
</dbReference>
<keyword evidence="8" id="KW-1185">Reference proteome</keyword>
<sequence>MAALIRRYPDARLTSRGAPFETLMRAIVGQQISVAAADVLWARLTALTPATPGGVLAASPDALRGAGLSARKVEYARCLASHFADGRIDPAHFGALPDEVVVDKLTAVRGIGRWSAEMFLIFNLNRPDVWPVDDIGLLRALAVHYLDGRRPTPREASGFGERFRPWRTQATWYLWRSLDAVEVHY</sequence>
<comment type="similarity">
    <text evidence="2">Belongs to the alkylbase DNA glycosidase AlkA family.</text>
</comment>
<dbReference type="InterPro" id="IPR051912">
    <property type="entry name" value="Alkylbase_DNA_Glycosylase/TA"/>
</dbReference>
<dbReference type="GO" id="GO:0032131">
    <property type="term" value="F:alkylated DNA binding"/>
    <property type="evidence" value="ECO:0007669"/>
    <property type="project" value="TreeGrafter"/>
</dbReference>
<dbReference type="EC" id="3.2.2.21" evidence="3"/>
<dbReference type="CDD" id="cd00056">
    <property type="entry name" value="ENDO3c"/>
    <property type="match status" value="1"/>
</dbReference>
<reference evidence="7 8" key="1">
    <citation type="submission" date="2020-02" db="EMBL/GenBank/DDBJ databases">
        <authorList>
            <person name="Yang Z."/>
        </authorList>
    </citation>
    <scope>NUCLEOTIDE SEQUENCE [LARGE SCALE GENOMIC DNA]</scope>
    <source>
        <strain evidence="7 8">HX-7-9</strain>
    </source>
</reference>
<evidence type="ECO:0000256" key="2">
    <source>
        <dbReference type="ARBA" id="ARBA00010817"/>
    </source>
</evidence>
<comment type="catalytic activity">
    <reaction evidence="1">
        <text>Hydrolysis of alkylated DNA, releasing 3-methyladenine, 3-methylguanine, 7-methylguanine and 7-methyladenine.</text>
        <dbReference type="EC" id="3.2.2.21"/>
    </reaction>
</comment>
<dbReference type="InterPro" id="IPR003265">
    <property type="entry name" value="HhH-GPD_domain"/>
</dbReference>
<dbReference type="Gene3D" id="1.10.340.30">
    <property type="entry name" value="Hypothetical protein, domain 2"/>
    <property type="match status" value="1"/>
</dbReference>
<dbReference type="PANTHER" id="PTHR43003">
    <property type="entry name" value="DNA-3-METHYLADENINE GLYCOSYLASE"/>
    <property type="match status" value="1"/>
</dbReference>
<evidence type="ECO:0000256" key="5">
    <source>
        <dbReference type="ARBA" id="ARBA00023204"/>
    </source>
</evidence>
<evidence type="ECO:0000313" key="8">
    <source>
        <dbReference type="Proteomes" id="UP000482578"/>
    </source>
</evidence>